<organism evidence="7 8">
    <name type="scientific">Flectobacillus longus</name>
    <dbReference type="NCBI Taxonomy" id="2984207"/>
    <lineage>
        <taxon>Bacteria</taxon>
        <taxon>Pseudomonadati</taxon>
        <taxon>Bacteroidota</taxon>
        <taxon>Cytophagia</taxon>
        <taxon>Cytophagales</taxon>
        <taxon>Flectobacillaceae</taxon>
        <taxon>Flectobacillus</taxon>
    </lineage>
</organism>
<dbReference type="PANTHER" id="PTHR11814">
    <property type="entry name" value="SULFATE TRANSPORTER"/>
    <property type="match status" value="1"/>
</dbReference>
<dbReference type="RefSeq" id="WP_283369747.1">
    <property type="nucleotide sequence ID" value="NZ_JASHID010000005.1"/>
</dbReference>
<evidence type="ECO:0000256" key="5">
    <source>
        <dbReference type="SAM" id="Phobius"/>
    </source>
</evidence>
<proteinExistence type="predicted"/>
<keyword evidence="8" id="KW-1185">Reference proteome</keyword>
<evidence type="ECO:0000256" key="3">
    <source>
        <dbReference type="ARBA" id="ARBA00022989"/>
    </source>
</evidence>
<dbReference type="SUPFAM" id="SSF52091">
    <property type="entry name" value="SpoIIaa-like"/>
    <property type="match status" value="1"/>
</dbReference>
<comment type="caution">
    <text evidence="7">The sequence shown here is derived from an EMBL/GenBank/DDBJ whole genome shotgun (WGS) entry which is preliminary data.</text>
</comment>
<keyword evidence="4 5" id="KW-0472">Membrane</keyword>
<reference evidence="7 8" key="1">
    <citation type="submission" date="2023-05" db="EMBL/GenBank/DDBJ databases">
        <title>Novel species of genus Flectobacillus isolated from stream in China.</title>
        <authorList>
            <person name="Lu H."/>
        </authorList>
    </citation>
    <scope>NUCLEOTIDE SEQUENCE [LARGE SCALE GENOMIC DNA]</scope>
    <source>
        <strain evidence="7 8">DC10W</strain>
    </source>
</reference>
<feature type="transmembrane region" description="Helical" evidence="5">
    <location>
        <begin position="398"/>
        <end position="429"/>
    </location>
</feature>
<dbReference type="InterPro" id="IPR036513">
    <property type="entry name" value="STAS_dom_sf"/>
</dbReference>
<keyword evidence="2 5" id="KW-0812">Transmembrane</keyword>
<feature type="transmembrane region" description="Helical" evidence="5">
    <location>
        <begin position="87"/>
        <end position="107"/>
    </location>
</feature>
<gene>
    <name evidence="7" type="ORF">QM480_09580</name>
</gene>
<dbReference type="InterPro" id="IPR001902">
    <property type="entry name" value="SLC26A/SulP_fam"/>
</dbReference>
<feature type="transmembrane region" description="Helical" evidence="5">
    <location>
        <begin position="348"/>
        <end position="377"/>
    </location>
</feature>
<comment type="subcellular location">
    <subcellularLocation>
        <location evidence="1">Membrane</location>
        <topology evidence="1">Multi-pass membrane protein</topology>
    </subcellularLocation>
</comment>
<dbReference type="Proteomes" id="UP001236569">
    <property type="component" value="Unassembled WGS sequence"/>
</dbReference>
<feature type="transmembrane region" description="Helical" evidence="5">
    <location>
        <begin position="173"/>
        <end position="191"/>
    </location>
</feature>
<evidence type="ECO:0000256" key="4">
    <source>
        <dbReference type="ARBA" id="ARBA00023136"/>
    </source>
</evidence>
<feature type="transmembrane region" description="Helical" evidence="5">
    <location>
        <begin position="20"/>
        <end position="43"/>
    </location>
</feature>
<evidence type="ECO:0000313" key="7">
    <source>
        <dbReference type="EMBL" id="MDI9864572.1"/>
    </source>
</evidence>
<protein>
    <submittedName>
        <fullName evidence="7">SulP family inorganic anion transporter</fullName>
    </submittedName>
</protein>
<evidence type="ECO:0000256" key="1">
    <source>
        <dbReference type="ARBA" id="ARBA00004141"/>
    </source>
</evidence>
<dbReference type="InterPro" id="IPR011547">
    <property type="entry name" value="SLC26A/SulP_dom"/>
</dbReference>
<feature type="domain" description="SLC26A/SulP transporter" evidence="6">
    <location>
        <begin position="13"/>
        <end position="387"/>
    </location>
</feature>
<keyword evidence="3 5" id="KW-1133">Transmembrane helix</keyword>
<feature type="transmembrane region" description="Helical" evidence="5">
    <location>
        <begin position="119"/>
        <end position="137"/>
    </location>
</feature>
<dbReference type="EMBL" id="JASHID010000005">
    <property type="protein sequence ID" value="MDI9864572.1"/>
    <property type="molecule type" value="Genomic_DNA"/>
</dbReference>
<feature type="transmembrane region" description="Helical" evidence="5">
    <location>
        <begin position="200"/>
        <end position="218"/>
    </location>
</feature>
<evidence type="ECO:0000259" key="6">
    <source>
        <dbReference type="Pfam" id="PF00916"/>
    </source>
</evidence>
<feature type="transmembrane region" description="Helical" evidence="5">
    <location>
        <begin position="265"/>
        <end position="284"/>
    </location>
</feature>
<evidence type="ECO:0000313" key="8">
    <source>
        <dbReference type="Proteomes" id="UP001236569"/>
    </source>
</evidence>
<feature type="transmembrane region" description="Helical" evidence="5">
    <location>
        <begin position="305"/>
        <end position="328"/>
    </location>
</feature>
<sequence>MYNSVQYYKTALFKSDWKSGLSVFLVALPLCLGIALASGAPLFSGILAGIVAGTFVALLSGSEISVSGPAAGLTVIVATAIHDIGSFQGFLVAVVLAGVIQLALGLIKAGKFSAYFPESVIRGMLVAIGIVIILKQIPHALGDDQDYEGEFEFEQVADHQNTITELIRSVVDFNYGAVTIAIVCLAVILLWERAAKKKKGVFAMIPAALVTVLIGTLMNEAYRIYVPFYYLGNSPIHMVNIPKMDGIGDFVAAFSFPDFSALMTAKVYIVALTLAIVASLETLLNLEASDAIDPLKRQSSPDKELVAQGIGNMISGLIGGLPITSVVVRTSANVYSGGRTRMSSFVHGMLLLGSVVLIPTLLNKVPLASLAAVLLTVGYKLAHPKVFVKVFKEGYDQWIPFAVTILVIVFKDLLFGIFVGTGVGLIFVLSTNFHSAVSFVREGKHVLIQFNKDVSFLNKPKIKQILLNLEDGDSVYIDASKAQFIDHDIYNLLYEFKAAAHHRNIEVDFKKVSRKIQGDINQYLPESVSAH</sequence>
<accession>A0ABT6YLV9</accession>
<name>A0ABT6YLV9_9BACT</name>
<evidence type="ECO:0000256" key="2">
    <source>
        <dbReference type="ARBA" id="ARBA00022692"/>
    </source>
</evidence>
<dbReference type="Pfam" id="PF00916">
    <property type="entry name" value="Sulfate_transp"/>
    <property type="match status" value="1"/>
</dbReference>